<proteinExistence type="predicted"/>
<sequence length="383" mass="43534">MKILILVPGLPLDTTKIKGGVHSATINLLNGFLQEKATVRLLAFTNEVKELTIKSLSETVDIYFIPEGKMPYHALNYLFYCSRQVEKYVREFQPDIIHFELGGAFLLSSLCRIDRRKMVLTVHGIALGEAKISTTLGRKWMSLYNGYLERILLPRHVVHLSQYSHQLFNSWWGGKAEYAIIPNAIKMDYFEVPALQGVKNTILYLGILYDRKNILLLLQAMARLKKNNILFRLEVVGGYLNEEYRQTVEKFIQHNGLEKDIHFNGWLSQPEVIRKLEEIDILAIPSRQETLPMAIAEAMAAGRVVVGTDVGGIPEMIDHGRDGFVFPESSEDDLYKILAQLHDNQDLILKVGAAAREKARVTYLASGVARKTLEFYQKIRQSG</sequence>
<dbReference type="Gene3D" id="3.40.50.2000">
    <property type="entry name" value="Glycogen Phosphorylase B"/>
    <property type="match status" value="2"/>
</dbReference>
<feature type="domain" description="Glycosyl transferase family 1" evidence="1">
    <location>
        <begin position="191"/>
        <end position="357"/>
    </location>
</feature>
<evidence type="ECO:0000313" key="4">
    <source>
        <dbReference type="Proteomes" id="UP000765802"/>
    </source>
</evidence>
<name>A0ABR7M4L8_9BACT</name>
<dbReference type="InterPro" id="IPR001296">
    <property type="entry name" value="Glyco_trans_1"/>
</dbReference>
<dbReference type="EMBL" id="MBUA01000001">
    <property type="protein sequence ID" value="MBC6489945.1"/>
    <property type="molecule type" value="Genomic_DNA"/>
</dbReference>
<comment type="caution">
    <text evidence="3">The sequence shown here is derived from an EMBL/GenBank/DDBJ whole genome shotgun (WGS) entry which is preliminary data.</text>
</comment>
<dbReference type="InterPro" id="IPR028098">
    <property type="entry name" value="Glyco_trans_4-like_N"/>
</dbReference>
<evidence type="ECO:0000313" key="3">
    <source>
        <dbReference type="EMBL" id="MBC6489945.1"/>
    </source>
</evidence>
<dbReference type="PANTHER" id="PTHR45947">
    <property type="entry name" value="SULFOQUINOVOSYL TRANSFERASE SQD2"/>
    <property type="match status" value="1"/>
</dbReference>
<keyword evidence="4" id="KW-1185">Reference proteome</keyword>
<organism evidence="3 4">
    <name type="scientific">Flavihumibacter stibioxidans</name>
    <dbReference type="NCBI Taxonomy" id="1834163"/>
    <lineage>
        <taxon>Bacteria</taxon>
        <taxon>Pseudomonadati</taxon>
        <taxon>Bacteroidota</taxon>
        <taxon>Chitinophagia</taxon>
        <taxon>Chitinophagales</taxon>
        <taxon>Chitinophagaceae</taxon>
        <taxon>Flavihumibacter</taxon>
    </lineage>
</organism>
<reference evidence="3 4" key="1">
    <citation type="submission" date="2016-07" db="EMBL/GenBank/DDBJ databases">
        <title>Genome analysis of Flavihumibacter stibioxidans YS-17.</title>
        <authorList>
            <person name="Shi K."/>
            <person name="Han Y."/>
            <person name="Wang G."/>
        </authorList>
    </citation>
    <scope>NUCLEOTIDE SEQUENCE [LARGE SCALE GENOMIC DNA]</scope>
    <source>
        <strain evidence="3 4">YS-17</strain>
    </source>
</reference>
<dbReference type="Proteomes" id="UP000765802">
    <property type="component" value="Unassembled WGS sequence"/>
</dbReference>
<dbReference type="Pfam" id="PF13439">
    <property type="entry name" value="Glyco_transf_4"/>
    <property type="match status" value="1"/>
</dbReference>
<evidence type="ECO:0000259" key="2">
    <source>
        <dbReference type="Pfam" id="PF13439"/>
    </source>
</evidence>
<dbReference type="RefSeq" id="WP_187255278.1">
    <property type="nucleotide sequence ID" value="NZ_JBHULF010000006.1"/>
</dbReference>
<gene>
    <name evidence="3" type="ORF">BC349_03125</name>
</gene>
<dbReference type="SUPFAM" id="SSF53756">
    <property type="entry name" value="UDP-Glycosyltransferase/glycogen phosphorylase"/>
    <property type="match status" value="1"/>
</dbReference>
<dbReference type="InterPro" id="IPR050194">
    <property type="entry name" value="Glycosyltransferase_grp1"/>
</dbReference>
<dbReference type="CDD" id="cd03801">
    <property type="entry name" value="GT4_PimA-like"/>
    <property type="match status" value="1"/>
</dbReference>
<evidence type="ECO:0000259" key="1">
    <source>
        <dbReference type="Pfam" id="PF00534"/>
    </source>
</evidence>
<accession>A0ABR7M4L8</accession>
<protein>
    <submittedName>
        <fullName evidence="3">Uncharacterized protein</fullName>
    </submittedName>
</protein>
<feature type="domain" description="Glycosyltransferase subfamily 4-like N-terminal" evidence="2">
    <location>
        <begin position="19"/>
        <end position="187"/>
    </location>
</feature>
<dbReference type="PANTHER" id="PTHR45947:SF3">
    <property type="entry name" value="SULFOQUINOVOSYL TRANSFERASE SQD2"/>
    <property type="match status" value="1"/>
</dbReference>
<dbReference type="Pfam" id="PF00534">
    <property type="entry name" value="Glycos_transf_1"/>
    <property type="match status" value="1"/>
</dbReference>